<evidence type="ECO:0000313" key="17">
    <source>
        <dbReference type="Proteomes" id="UP001597024"/>
    </source>
</evidence>
<reference evidence="17" key="1">
    <citation type="journal article" date="2019" name="Int. J. Syst. Evol. Microbiol.">
        <title>The Global Catalogue of Microorganisms (GCM) 10K type strain sequencing project: providing services to taxonomists for standard genome sequencing and annotation.</title>
        <authorList>
            <consortium name="The Broad Institute Genomics Platform"/>
            <consortium name="The Broad Institute Genome Sequencing Center for Infectious Disease"/>
            <person name="Wu L."/>
            <person name="Ma J."/>
        </authorList>
    </citation>
    <scope>NUCLEOTIDE SEQUENCE [LARGE SCALE GENOMIC DNA]</scope>
    <source>
        <strain evidence="17">CCUG 62974</strain>
    </source>
</reference>
<evidence type="ECO:0000259" key="15">
    <source>
        <dbReference type="PROSITE" id="PS51278"/>
    </source>
</evidence>
<evidence type="ECO:0000256" key="10">
    <source>
        <dbReference type="ARBA" id="ARBA00023004"/>
    </source>
</evidence>
<keyword evidence="5" id="KW-0285">Flavoprotein</keyword>
<keyword evidence="9" id="KW-0560">Oxidoreductase</keyword>
<dbReference type="InterPro" id="IPR050711">
    <property type="entry name" value="ET-N_metabolism_enzyme"/>
</dbReference>
<protein>
    <recommendedName>
        <fullName evidence="15">Glutamine amidotransferase type-2 domain-containing protein</fullName>
    </recommendedName>
</protein>
<dbReference type="InterPro" id="IPR017932">
    <property type="entry name" value="GATase_2_dom"/>
</dbReference>
<dbReference type="InterPro" id="IPR029055">
    <property type="entry name" value="Ntn_hydrolases_N"/>
</dbReference>
<keyword evidence="11" id="KW-0411">Iron-sulfur</keyword>
<dbReference type="Pfam" id="PF00310">
    <property type="entry name" value="GATase_2"/>
    <property type="match status" value="1"/>
</dbReference>
<comment type="cofactor">
    <cofactor evidence="1">
        <name>FMN</name>
        <dbReference type="ChEBI" id="CHEBI:58210"/>
    </cofactor>
</comment>
<evidence type="ECO:0000256" key="3">
    <source>
        <dbReference type="ARBA" id="ARBA00009716"/>
    </source>
</evidence>
<dbReference type="SUPFAM" id="SSF56235">
    <property type="entry name" value="N-terminal nucleophile aminohydrolases (Ntn hydrolases)"/>
    <property type="match status" value="1"/>
</dbReference>
<evidence type="ECO:0000256" key="6">
    <source>
        <dbReference type="ARBA" id="ARBA00022643"/>
    </source>
</evidence>
<comment type="caution">
    <text evidence="16">The sequence shown here is derived from an EMBL/GenBank/DDBJ whole genome shotgun (WGS) entry which is preliminary data.</text>
</comment>
<proteinExistence type="inferred from homology"/>
<accession>A0ABW3E5F0</accession>
<comment type="similarity">
    <text evidence="3">Belongs to the glutamate synthase family.</text>
</comment>
<evidence type="ECO:0000256" key="11">
    <source>
        <dbReference type="ARBA" id="ARBA00023014"/>
    </source>
</evidence>
<keyword evidence="17" id="KW-1185">Reference proteome</keyword>
<feature type="domain" description="Glutamine amidotransferase type-2" evidence="15">
    <location>
        <begin position="24"/>
        <end position="103"/>
    </location>
</feature>
<evidence type="ECO:0000256" key="8">
    <source>
        <dbReference type="ARBA" id="ARBA00022962"/>
    </source>
</evidence>
<dbReference type="Proteomes" id="UP001597024">
    <property type="component" value="Unassembled WGS sequence"/>
</dbReference>
<evidence type="ECO:0000256" key="12">
    <source>
        <dbReference type="ARBA" id="ARBA00023164"/>
    </source>
</evidence>
<sequence>MPAAHLGFPEPQGLYHPSNEHDACGVAMVADVAGRRSHDIVTKALTALCNLDHRGAQGSEPDTGDGAGILTQIPDAFLRAEAGFPLPEAGSYAAGTAFLPAGA</sequence>
<dbReference type="PANTHER" id="PTHR11938">
    <property type="entry name" value="FAD NADPH DEHYDROGENASE/OXIDOREDUCTASE"/>
    <property type="match status" value="1"/>
</dbReference>
<organism evidence="16 17">
    <name type="scientific">Streptosporangium algeriense</name>
    <dbReference type="NCBI Taxonomy" id="1682748"/>
    <lineage>
        <taxon>Bacteria</taxon>
        <taxon>Bacillati</taxon>
        <taxon>Actinomycetota</taxon>
        <taxon>Actinomycetes</taxon>
        <taxon>Streptosporangiales</taxon>
        <taxon>Streptosporangiaceae</taxon>
        <taxon>Streptosporangium</taxon>
    </lineage>
</organism>
<dbReference type="PROSITE" id="PS51278">
    <property type="entry name" value="GATASE_TYPE_2"/>
    <property type="match status" value="1"/>
</dbReference>
<dbReference type="Gene3D" id="3.60.20.10">
    <property type="entry name" value="Glutamine Phosphoribosylpyrophosphate, subunit 1, domain 1"/>
    <property type="match status" value="1"/>
</dbReference>
<keyword evidence="12" id="KW-0314">Glutamate biosynthesis</keyword>
<comment type="cofactor">
    <cofactor evidence="2">
        <name>[3Fe-4S] cluster</name>
        <dbReference type="ChEBI" id="CHEBI:21137"/>
    </cofactor>
</comment>
<keyword evidence="6" id="KW-0288">FMN</keyword>
<evidence type="ECO:0000256" key="9">
    <source>
        <dbReference type="ARBA" id="ARBA00023002"/>
    </source>
</evidence>
<name>A0ABW3E5F0_9ACTN</name>
<evidence type="ECO:0000256" key="5">
    <source>
        <dbReference type="ARBA" id="ARBA00022630"/>
    </source>
</evidence>
<comment type="pathway">
    <text evidence="14">Amino-acid biosynthesis.</text>
</comment>
<keyword evidence="13" id="KW-0003">3Fe-4S</keyword>
<keyword evidence="4" id="KW-0028">Amino-acid biosynthesis</keyword>
<keyword evidence="7" id="KW-0479">Metal-binding</keyword>
<evidence type="ECO:0000256" key="4">
    <source>
        <dbReference type="ARBA" id="ARBA00022605"/>
    </source>
</evidence>
<keyword evidence="10" id="KW-0408">Iron</keyword>
<gene>
    <name evidence="16" type="ORF">ACFQ08_43150</name>
</gene>
<dbReference type="PANTHER" id="PTHR11938:SF133">
    <property type="entry name" value="GLUTAMATE SYNTHASE (NADH)"/>
    <property type="match status" value="1"/>
</dbReference>
<evidence type="ECO:0000256" key="14">
    <source>
        <dbReference type="ARBA" id="ARBA00029440"/>
    </source>
</evidence>
<keyword evidence="8" id="KW-0315">Glutamine amidotransferase</keyword>
<evidence type="ECO:0000256" key="13">
    <source>
        <dbReference type="ARBA" id="ARBA00023291"/>
    </source>
</evidence>
<dbReference type="EMBL" id="JBHTHX010003137">
    <property type="protein sequence ID" value="MFD0891390.1"/>
    <property type="molecule type" value="Genomic_DNA"/>
</dbReference>
<evidence type="ECO:0000256" key="1">
    <source>
        <dbReference type="ARBA" id="ARBA00001917"/>
    </source>
</evidence>
<evidence type="ECO:0000256" key="2">
    <source>
        <dbReference type="ARBA" id="ARBA00001927"/>
    </source>
</evidence>
<evidence type="ECO:0000313" key="16">
    <source>
        <dbReference type="EMBL" id="MFD0891390.1"/>
    </source>
</evidence>
<feature type="non-terminal residue" evidence="16">
    <location>
        <position position="103"/>
    </location>
</feature>
<evidence type="ECO:0000256" key="7">
    <source>
        <dbReference type="ARBA" id="ARBA00022723"/>
    </source>
</evidence>